<feature type="compositionally biased region" description="Polar residues" evidence="1">
    <location>
        <begin position="73"/>
        <end position="93"/>
    </location>
</feature>
<reference evidence="4" key="1">
    <citation type="journal article" date="2006" name="PLoS Biol.">
        <title>Macronuclear genome sequence of the ciliate Tetrahymena thermophila, a model eukaryote.</title>
        <authorList>
            <person name="Eisen J.A."/>
            <person name="Coyne R.S."/>
            <person name="Wu M."/>
            <person name="Wu D."/>
            <person name="Thiagarajan M."/>
            <person name="Wortman J.R."/>
            <person name="Badger J.H."/>
            <person name="Ren Q."/>
            <person name="Amedeo P."/>
            <person name="Jones K.M."/>
            <person name="Tallon L.J."/>
            <person name="Delcher A.L."/>
            <person name="Salzberg S.L."/>
            <person name="Silva J.C."/>
            <person name="Haas B.J."/>
            <person name="Majoros W.H."/>
            <person name="Farzad M."/>
            <person name="Carlton J.M."/>
            <person name="Smith R.K. Jr."/>
            <person name="Garg J."/>
            <person name="Pearlman R.E."/>
            <person name="Karrer K.M."/>
            <person name="Sun L."/>
            <person name="Manning G."/>
            <person name="Elde N.C."/>
            <person name="Turkewitz A.P."/>
            <person name="Asai D.J."/>
            <person name="Wilkes D.E."/>
            <person name="Wang Y."/>
            <person name="Cai H."/>
            <person name="Collins K."/>
            <person name="Stewart B.A."/>
            <person name="Lee S.R."/>
            <person name="Wilamowska K."/>
            <person name="Weinberg Z."/>
            <person name="Ruzzo W.L."/>
            <person name="Wloga D."/>
            <person name="Gaertig J."/>
            <person name="Frankel J."/>
            <person name="Tsao C.-C."/>
            <person name="Gorovsky M.A."/>
            <person name="Keeling P.J."/>
            <person name="Waller R.F."/>
            <person name="Patron N.J."/>
            <person name="Cherry J.M."/>
            <person name="Stover N.A."/>
            <person name="Krieger C.J."/>
            <person name="del Toro C."/>
            <person name="Ryder H.F."/>
            <person name="Williamson S.C."/>
            <person name="Barbeau R.A."/>
            <person name="Hamilton E.P."/>
            <person name="Orias E."/>
        </authorList>
    </citation>
    <scope>NUCLEOTIDE SEQUENCE [LARGE SCALE GENOMIC DNA]</scope>
    <source>
        <strain evidence="4">SB210</strain>
    </source>
</reference>
<keyword evidence="2" id="KW-0472">Membrane</keyword>
<sequence length="93" mass="10596">MSFWSKLDKILTRVEEKGFRAANKMHQYAVNGLILGFLYGTYTLFRDYNDFFIDAREITPESLGPLPEPVSDEQINATSSTKLNNNLGGSRKF</sequence>
<organism evidence="3 4">
    <name type="scientific">Tetrahymena thermophila (strain SB210)</name>
    <dbReference type="NCBI Taxonomy" id="312017"/>
    <lineage>
        <taxon>Eukaryota</taxon>
        <taxon>Sar</taxon>
        <taxon>Alveolata</taxon>
        <taxon>Ciliophora</taxon>
        <taxon>Intramacronucleata</taxon>
        <taxon>Oligohymenophorea</taxon>
        <taxon>Hymenostomatida</taxon>
        <taxon>Tetrahymenina</taxon>
        <taxon>Tetrahymenidae</taxon>
        <taxon>Tetrahymena</taxon>
    </lineage>
</organism>
<name>Q24BN9_TETTS</name>
<keyword evidence="2 3" id="KW-0812">Transmembrane</keyword>
<protein>
    <submittedName>
        <fullName evidence="3">Transmembrane protein, putative</fullName>
    </submittedName>
</protein>
<dbReference type="eggNOG" id="ENOG502SXQW">
    <property type="taxonomic scope" value="Eukaryota"/>
</dbReference>
<accession>Q24BN9</accession>
<evidence type="ECO:0000256" key="1">
    <source>
        <dbReference type="SAM" id="MobiDB-lite"/>
    </source>
</evidence>
<gene>
    <name evidence="3" type="ORF">TTHERM_01092420</name>
</gene>
<feature type="transmembrane region" description="Helical" evidence="2">
    <location>
        <begin position="28"/>
        <end position="45"/>
    </location>
</feature>
<dbReference type="KEGG" id="tet:TTHERM_01092420"/>
<dbReference type="GeneID" id="7834696"/>
<proteinExistence type="predicted"/>
<dbReference type="Proteomes" id="UP000009168">
    <property type="component" value="Unassembled WGS sequence"/>
</dbReference>
<dbReference type="AlphaFoldDB" id="Q24BN9"/>
<feature type="region of interest" description="Disordered" evidence="1">
    <location>
        <begin position="61"/>
        <end position="93"/>
    </location>
</feature>
<evidence type="ECO:0000256" key="2">
    <source>
        <dbReference type="SAM" id="Phobius"/>
    </source>
</evidence>
<dbReference type="RefSeq" id="XP_001025449.1">
    <property type="nucleotide sequence ID" value="XM_001025449.1"/>
</dbReference>
<dbReference type="OrthoDB" id="282826at2759"/>
<dbReference type="HOGENOM" id="CLU_2594969_0_0_1"/>
<dbReference type="InParanoid" id="Q24BN9"/>
<evidence type="ECO:0000313" key="3">
    <source>
        <dbReference type="EMBL" id="EAS05204.1"/>
    </source>
</evidence>
<dbReference type="EMBL" id="GG662390">
    <property type="protein sequence ID" value="EAS05204.1"/>
    <property type="molecule type" value="Genomic_DNA"/>
</dbReference>
<keyword evidence="2" id="KW-1133">Transmembrane helix</keyword>
<evidence type="ECO:0000313" key="4">
    <source>
        <dbReference type="Proteomes" id="UP000009168"/>
    </source>
</evidence>
<keyword evidence="4" id="KW-1185">Reference proteome</keyword>